<evidence type="ECO:0000256" key="10">
    <source>
        <dbReference type="ARBA" id="ARBA00031950"/>
    </source>
</evidence>
<keyword evidence="9 18" id="KW-0548">Nucleotidyltransferase</keyword>
<reference evidence="18" key="2">
    <citation type="submission" date="2025-08" db="UniProtKB">
        <authorList>
            <consortium name="RefSeq"/>
        </authorList>
    </citation>
    <scope>IDENTIFICATION</scope>
    <source>
        <tissue evidence="18">Blood</tissue>
    </source>
</reference>
<comment type="similarity">
    <text evidence="3">Belongs to the IspD/TarI cytidylyltransferase family. IspD subfamily.</text>
</comment>
<comment type="catalytic activity">
    <reaction evidence="15">
        <text>D-ribitol 5-phosphate + CTP + H(+) = CDP-L-ribitol + diphosphate</text>
        <dbReference type="Rhea" id="RHEA:12456"/>
        <dbReference type="ChEBI" id="CHEBI:15378"/>
        <dbReference type="ChEBI" id="CHEBI:33019"/>
        <dbReference type="ChEBI" id="CHEBI:37563"/>
        <dbReference type="ChEBI" id="CHEBI:57608"/>
        <dbReference type="ChEBI" id="CHEBI:57695"/>
        <dbReference type="EC" id="2.7.7.40"/>
    </reaction>
</comment>
<reference evidence="17" key="1">
    <citation type="journal article" date="2016" name="Nat. Commun.">
        <title>The channel catfish genome sequence provides insights into the evolution of scale formation in teleosts.</title>
        <authorList>
            <person name="Liu Z."/>
            <person name="Liu S."/>
            <person name="Yao J."/>
            <person name="Bao L."/>
            <person name="Zhang J."/>
            <person name="Li Y."/>
            <person name="Jiang C."/>
            <person name="Sun L."/>
            <person name="Wang R."/>
            <person name="Zhang Y."/>
            <person name="Zhou T."/>
            <person name="Zeng Q."/>
            <person name="Fu Q."/>
            <person name="Gao S."/>
            <person name="Li N."/>
            <person name="Koren S."/>
            <person name="Jiang Y."/>
            <person name="Zimin A."/>
            <person name="Xu P."/>
            <person name="Phillippy A.M."/>
            <person name="Geng X."/>
            <person name="Song L."/>
            <person name="Sun F."/>
            <person name="Li C."/>
            <person name="Wang X."/>
            <person name="Chen A."/>
            <person name="Jin Y."/>
            <person name="Yuan Z."/>
            <person name="Yang Y."/>
            <person name="Tan S."/>
            <person name="Peatman E."/>
            <person name="Lu J."/>
            <person name="Qin Z."/>
            <person name="Dunham R."/>
            <person name="Li Z."/>
            <person name="Sonstegard T."/>
            <person name="Feng J."/>
            <person name="Danzmann R.G."/>
            <person name="Schroeder S."/>
            <person name="Scheffler B."/>
            <person name="Duke M.V."/>
            <person name="Ballard L."/>
            <person name="Kucuktas H."/>
            <person name="Kaltenboeck L."/>
            <person name="Liu H."/>
            <person name="Armbruster J."/>
            <person name="Xie Y."/>
            <person name="Kirby M.L."/>
            <person name="Tian Y."/>
            <person name="Flanagan M.E."/>
            <person name="Mu W."/>
            <person name="Waldbieser G.C."/>
        </authorList>
    </citation>
    <scope>NUCLEOTIDE SEQUENCE [LARGE SCALE GENOMIC DNA]</scope>
    <source>
        <strain evidence="17">SDA103</strain>
    </source>
</reference>
<dbReference type="GO" id="GO:0008299">
    <property type="term" value="P:isoprenoid biosynthetic process"/>
    <property type="evidence" value="ECO:0007669"/>
    <property type="project" value="InterPro"/>
</dbReference>
<dbReference type="CDD" id="cd02516">
    <property type="entry name" value="CDP-ME_synthetase"/>
    <property type="match status" value="1"/>
</dbReference>
<comment type="pathway">
    <text evidence="2">Protein modification; protein glycosylation.</text>
</comment>
<evidence type="ECO:0000256" key="11">
    <source>
        <dbReference type="ARBA" id="ARBA00032606"/>
    </source>
</evidence>
<proteinExistence type="inferred from homology"/>
<evidence type="ECO:0000313" key="17">
    <source>
        <dbReference type="Proteomes" id="UP000221080"/>
    </source>
</evidence>
<comment type="catalytic activity">
    <reaction evidence="13">
        <text>D-ribulose 5-phosphate + CTP + H(+) = CDP-D-ribulose + diphosphate</text>
        <dbReference type="Rhea" id="RHEA:53612"/>
        <dbReference type="ChEBI" id="CHEBI:15378"/>
        <dbReference type="ChEBI" id="CHEBI:33019"/>
        <dbReference type="ChEBI" id="CHEBI:37563"/>
        <dbReference type="ChEBI" id="CHEBI:58121"/>
        <dbReference type="ChEBI" id="CHEBI:137524"/>
    </reaction>
</comment>
<comment type="subunit">
    <text evidence="4">Homodimer.</text>
</comment>
<feature type="domain" description="D-ribitol-5-phosphate cytidylyltransferase C-terminal" evidence="16">
    <location>
        <begin position="213"/>
        <end position="352"/>
    </location>
</feature>
<comment type="function">
    <text evidence="12">Cytidylyltransferase required for protein O-linked mannosylation. Catalyzes the formation of CDP-ribitol nucleotide sugar from D-ribitol 5-phosphate. CDP-ribitol is a substrate of FKTN during the biosynthesis of the phosphorylated O-mannosyl trisaccharide (N-acetylgalactosamine-beta-3-N-acetylglucosamine-beta-4-(phosphate-6-)mannose), a carbohydrate structure present in alpha-dystroglycan (DAG1), which is required for binding laminin G-like domain-containing extracellular proteins with high affinity. Shows activity toward other pentose phosphate sugars and mediates formation of CDP-ribulose or CDP-ribose using CTP and ribulose-5-phosphate or ribose-5-phosphate, respectively. Not involved in dolichol production.</text>
</comment>
<dbReference type="Pfam" id="PF18706">
    <property type="entry name" value="ISPD_C"/>
    <property type="match status" value="1"/>
</dbReference>
<evidence type="ECO:0000256" key="1">
    <source>
        <dbReference type="ARBA" id="ARBA00004514"/>
    </source>
</evidence>
<keyword evidence="8" id="KW-0808">Transferase</keyword>
<dbReference type="InterPro" id="IPR040635">
    <property type="entry name" value="ISPD_C"/>
</dbReference>
<organism evidence="17 18">
    <name type="scientific">Ictalurus punctatus</name>
    <name type="common">Channel catfish</name>
    <name type="synonym">Silurus punctatus</name>
    <dbReference type="NCBI Taxonomy" id="7998"/>
    <lineage>
        <taxon>Eukaryota</taxon>
        <taxon>Metazoa</taxon>
        <taxon>Chordata</taxon>
        <taxon>Craniata</taxon>
        <taxon>Vertebrata</taxon>
        <taxon>Euteleostomi</taxon>
        <taxon>Actinopterygii</taxon>
        <taxon>Neopterygii</taxon>
        <taxon>Teleostei</taxon>
        <taxon>Ostariophysi</taxon>
        <taxon>Siluriformes</taxon>
        <taxon>Ictaluridae</taxon>
        <taxon>Ictalurus</taxon>
    </lineage>
</organism>
<dbReference type="AlphaFoldDB" id="A0A9F7RI29"/>
<dbReference type="EC" id="2.7.7.40" evidence="5"/>
<dbReference type="Gene3D" id="3.90.550.10">
    <property type="entry name" value="Spore Coat Polysaccharide Biosynthesis Protein SpsA, Chain A"/>
    <property type="match status" value="1"/>
</dbReference>
<name>A0A9F7RI29_ICTPU</name>
<evidence type="ECO:0000256" key="9">
    <source>
        <dbReference type="ARBA" id="ARBA00022695"/>
    </source>
</evidence>
<protein>
    <recommendedName>
        <fullName evidence="6">D-ribitol-5-phosphate cytidylyltransferase</fullName>
        <ecNumber evidence="5">2.7.7.40</ecNumber>
    </recommendedName>
    <alternativeName>
        <fullName evidence="10">2-C-methyl-D-erythritol 4-phosphate cytidylyltransferase-like protein</fullName>
    </alternativeName>
    <alternativeName>
        <fullName evidence="11">Isoprenoid synthase domain-containing protein</fullName>
    </alternativeName>
</protein>
<dbReference type="InterPro" id="IPR018294">
    <property type="entry name" value="ISPD_synthase_CS"/>
</dbReference>
<evidence type="ECO:0000256" key="14">
    <source>
        <dbReference type="ARBA" id="ARBA00048814"/>
    </source>
</evidence>
<evidence type="ECO:0000256" key="8">
    <source>
        <dbReference type="ARBA" id="ARBA00022679"/>
    </source>
</evidence>
<evidence type="ECO:0000256" key="7">
    <source>
        <dbReference type="ARBA" id="ARBA00022490"/>
    </source>
</evidence>
<dbReference type="CTD" id="729920"/>
<dbReference type="SUPFAM" id="SSF53448">
    <property type="entry name" value="Nucleotide-diphospho-sugar transferases"/>
    <property type="match status" value="1"/>
</dbReference>
<sequence length="374" mass="41919">MLGRDAVEFPVAVVLPAAGCGERTGLSTPKQFCTFLNRPLISFTIETFERIPWVESIVVVVAKESHELMLQIIHQFQHAKVKVVEGGTTRHRSIFNGLQAFSESAEGPVLPRPKVVIIHDAVRPFIEEDFLLKITLAAKEQGASGAIRPLVSTVIATTSEGFLDHSLERTKYRASEMPQGFLYDVIYQAYQRVTYKRDLAAAESIIKETLLLSACLISGAMAETIELSNRLQKNLESNHMAVDVIPCTKENNKLLLKTRNFIQISTSGASLSETEEMVKFFKESKHALLYPVVIVWVHLRMSDEASDIQTNEELTAIMDLSMKVKQGNILLYCVQIIYSKVPELWERSVARLSEITESLVRDRNPVLTGQMLQA</sequence>
<dbReference type="GeneID" id="108277411"/>
<dbReference type="GO" id="GO:0005829">
    <property type="term" value="C:cytosol"/>
    <property type="evidence" value="ECO:0007669"/>
    <property type="project" value="UniProtKB-SubCell"/>
</dbReference>
<dbReference type="Proteomes" id="UP000221080">
    <property type="component" value="Chromosome 17"/>
</dbReference>
<evidence type="ECO:0000256" key="15">
    <source>
        <dbReference type="ARBA" id="ARBA00049484"/>
    </source>
</evidence>
<evidence type="ECO:0000256" key="13">
    <source>
        <dbReference type="ARBA" id="ARBA00048797"/>
    </source>
</evidence>
<comment type="subcellular location">
    <subcellularLocation>
        <location evidence="1">Cytoplasm</location>
        <location evidence="1">Cytosol</location>
    </subcellularLocation>
</comment>
<comment type="catalytic activity">
    <reaction evidence="14">
        <text>D-ribose 5-phosphate + CTP + H(+) = CDP-D-ribose + diphosphate</text>
        <dbReference type="Rhea" id="RHEA:53872"/>
        <dbReference type="ChEBI" id="CHEBI:15378"/>
        <dbReference type="ChEBI" id="CHEBI:33019"/>
        <dbReference type="ChEBI" id="CHEBI:37563"/>
        <dbReference type="ChEBI" id="CHEBI:78346"/>
        <dbReference type="ChEBI" id="CHEBI:137525"/>
    </reaction>
</comment>
<keyword evidence="7" id="KW-0963">Cytoplasm</keyword>
<keyword evidence="17" id="KW-1185">Reference proteome</keyword>
<dbReference type="GO" id="GO:0035269">
    <property type="term" value="P:protein O-linked glycosylation via mannose"/>
    <property type="evidence" value="ECO:0007669"/>
    <property type="project" value="TreeGrafter"/>
</dbReference>
<gene>
    <name evidence="18" type="primary">crppa</name>
</gene>
<evidence type="ECO:0000259" key="16">
    <source>
        <dbReference type="Pfam" id="PF18706"/>
    </source>
</evidence>
<accession>A0A9F7RI29</accession>
<evidence type="ECO:0000256" key="2">
    <source>
        <dbReference type="ARBA" id="ARBA00004922"/>
    </source>
</evidence>
<dbReference type="RefSeq" id="XP_053543339.1">
    <property type="nucleotide sequence ID" value="XM_053687364.1"/>
</dbReference>
<dbReference type="InterPro" id="IPR029044">
    <property type="entry name" value="Nucleotide-diphossugar_trans"/>
</dbReference>
<evidence type="ECO:0000256" key="3">
    <source>
        <dbReference type="ARBA" id="ARBA00009789"/>
    </source>
</evidence>
<dbReference type="Pfam" id="PF01128">
    <property type="entry name" value="IspD"/>
    <property type="match status" value="1"/>
</dbReference>
<dbReference type="PANTHER" id="PTHR43015:SF1">
    <property type="entry name" value="D-RIBITOL-5-PHOSPHATE CYTIDYLYLTRANSFERASE"/>
    <property type="match status" value="1"/>
</dbReference>
<evidence type="ECO:0000256" key="12">
    <source>
        <dbReference type="ARBA" id="ARBA00045509"/>
    </source>
</evidence>
<evidence type="ECO:0000256" key="6">
    <source>
        <dbReference type="ARBA" id="ARBA00015848"/>
    </source>
</evidence>
<evidence type="ECO:0000256" key="4">
    <source>
        <dbReference type="ARBA" id="ARBA00011738"/>
    </source>
</evidence>
<evidence type="ECO:0000256" key="5">
    <source>
        <dbReference type="ARBA" id="ARBA00012488"/>
    </source>
</evidence>
<dbReference type="GO" id="GO:0047349">
    <property type="term" value="F:D-ribitol-5-phosphate cytidylyltransferase activity"/>
    <property type="evidence" value="ECO:0007669"/>
    <property type="project" value="UniProtKB-EC"/>
</dbReference>
<dbReference type="PANTHER" id="PTHR43015">
    <property type="entry name" value="D-RIBITOL-5-PHOSPHATE CYTIDYLYLTRANSFERASE"/>
    <property type="match status" value="1"/>
</dbReference>
<evidence type="ECO:0000313" key="18">
    <source>
        <dbReference type="RefSeq" id="XP_053543339.1"/>
    </source>
</evidence>
<dbReference type="PROSITE" id="PS01295">
    <property type="entry name" value="ISPD"/>
    <property type="match status" value="1"/>
</dbReference>
<dbReference type="InterPro" id="IPR034683">
    <property type="entry name" value="IspD/TarI"/>
</dbReference>